<sequence>MKKVLSCFLLLGSFSSFATVIQYNDFSDTTGLTLNGNTQVVNNNLQLTNNIAWQGGSVFTTNAISLINDSSFATSFSFKIDNNSLGGDTDGLGADGLAFVIQTQNANVGGAGGGLGYQGINNSVAVEFDTFNNTSWDNNNGNHVGIGINGNVNTSNNVNEPFRFNEGDVWNVLITFDGISKLFDVSWSMETDSTKGGSISRILDVASILGSTDAFLGFTSGTGSYASTHEILSATFTNTSSIPTNTPVNAPATFSLMMSALAFLVFRRKKQILRS</sequence>
<feature type="signal peptide" evidence="1">
    <location>
        <begin position="1"/>
        <end position="18"/>
    </location>
</feature>
<name>A0A0B3YWC3_9ALTE</name>
<dbReference type="InterPro" id="IPR050258">
    <property type="entry name" value="Leguminous_Lectin"/>
</dbReference>
<comment type="caution">
    <text evidence="3">The sequence shown here is derived from an EMBL/GenBank/DDBJ whole genome shotgun (WGS) entry which is preliminary data.</text>
</comment>
<dbReference type="SUPFAM" id="SSF49899">
    <property type="entry name" value="Concanavalin A-like lectins/glucanases"/>
    <property type="match status" value="1"/>
</dbReference>
<dbReference type="Gene3D" id="2.60.120.200">
    <property type="match status" value="1"/>
</dbReference>
<dbReference type="PROSITE" id="PS00307">
    <property type="entry name" value="LECTIN_LEGUME_BETA"/>
    <property type="match status" value="1"/>
</dbReference>
<feature type="domain" description="Legume lectin" evidence="2">
    <location>
        <begin position="22"/>
        <end position="243"/>
    </location>
</feature>
<dbReference type="OrthoDB" id="8901610at2"/>
<keyword evidence="1" id="KW-0732">Signal</keyword>
<dbReference type="InterPro" id="IPR001220">
    <property type="entry name" value="Legume_lectin_dom"/>
</dbReference>
<dbReference type="Proteomes" id="UP000031197">
    <property type="component" value="Unassembled WGS sequence"/>
</dbReference>
<dbReference type="Pfam" id="PF00139">
    <property type="entry name" value="Lectin_legB"/>
    <property type="match status" value="1"/>
</dbReference>
<dbReference type="PANTHER" id="PTHR32401">
    <property type="entry name" value="CONCANAVALIN A-LIKE LECTIN FAMILY PROTEIN"/>
    <property type="match status" value="1"/>
</dbReference>
<evidence type="ECO:0000256" key="1">
    <source>
        <dbReference type="SAM" id="SignalP"/>
    </source>
</evidence>
<evidence type="ECO:0000259" key="2">
    <source>
        <dbReference type="Pfam" id="PF00139"/>
    </source>
</evidence>
<dbReference type="RefSeq" id="WP_014950035.1">
    <property type="nucleotide sequence ID" value="NZ_JWLW01000065.1"/>
</dbReference>
<dbReference type="GeneID" id="56267688"/>
<proteinExistence type="predicted"/>
<gene>
    <name evidence="3" type="ORF">RJ41_15675</name>
</gene>
<evidence type="ECO:0000313" key="4">
    <source>
        <dbReference type="Proteomes" id="UP000031197"/>
    </source>
</evidence>
<dbReference type="PANTHER" id="PTHR32401:SF49">
    <property type="entry name" value="OS10G0129200 PROTEIN"/>
    <property type="match status" value="1"/>
</dbReference>
<reference evidence="3 4" key="1">
    <citation type="submission" date="2014-12" db="EMBL/GenBank/DDBJ databases">
        <title>Genome sequencing of Alteromonas marina AD001.</title>
        <authorList>
            <person name="Adrian T.G.S."/>
            <person name="Chan K.G."/>
        </authorList>
    </citation>
    <scope>NUCLEOTIDE SEQUENCE [LARGE SCALE GENOMIC DNA]</scope>
    <source>
        <strain evidence="3 4">AD001</strain>
    </source>
</reference>
<dbReference type="EMBL" id="JWLW01000065">
    <property type="protein sequence ID" value="KHT45010.1"/>
    <property type="molecule type" value="Genomic_DNA"/>
</dbReference>
<dbReference type="InterPro" id="IPR013320">
    <property type="entry name" value="ConA-like_dom_sf"/>
</dbReference>
<feature type="chain" id="PRO_5002085036" description="Legume lectin domain-containing protein" evidence="1">
    <location>
        <begin position="19"/>
        <end position="275"/>
    </location>
</feature>
<evidence type="ECO:0000313" key="3">
    <source>
        <dbReference type="EMBL" id="KHT45010.1"/>
    </source>
</evidence>
<keyword evidence="4" id="KW-1185">Reference proteome</keyword>
<dbReference type="InterPro" id="IPR019825">
    <property type="entry name" value="Lectin_legB_Mn/Ca_BS"/>
</dbReference>
<dbReference type="GO" id="GO:0030246">
    <property type="term" value="F:carbohydrate binding"/>
    <property type="evidence" value="ECO:0007669"/>
    <property type="project" value="InterPro"/>
</dbReference>
<dbReference type="AlphaFoldDB" id="A0A0B3YWC3"/>
<accession>A0A0B3YWC3</accession>
<protein>
    <recommendedName>
        <fullName evidence="2">Legume lectin domain-containing protein</fullName>
    </recommendedName>
</protein>
<organism evidence="3 4">
    <name type="scientific">Alteromonas marina</name>
    <dbReference type="NCBI Taxonomy" id="203795"/>
    <lineage>
        <taxon>Bacteria</taxon>
        <taxon>Pseudomonadati</taxon>
        <taxon>Pseudomonadota</taxon>
        <taxon>Gammaproteobacteria</taxon>
        <taxon>Alteromonadales</taxon>
        <taxon>Alteromonadaceae</taxon>
        <taxon>Alteromonas/Salinimonas group</taxon>
        <taxon>Alteromonas</taxon>
    </lineage>
</organism>